<dbReference type="InterPro" id="IPR000832">
    <property type="entry name" value="GPCR_2_secretin-like"/>
</dbReference>
<dbReference type="InterPro" id="IPR004776">
    <property type="entry name" value="Mem_transp_PIN-like"/>
</dbReference>
<dbReference type="PANTHER" id="PTHR22829">
    <property type="entry name" value="DEP DOMAIN PROTEIN"/>
    <property type="match status" value="1"/>
</dbReference>
<dbReference type="Pfam" id="PF00610">
    <property type="entry name" value="DEP"/>
    <property type="match status" value="1"/>
</dbReference>
<feature type="transmembrane region" description="Helical" evidence="5">
    <location>
        <begin position="673"/>
        <end position="695"/>
    </location>
</feature>
<evidence type="ECO:0000256" key="1">
    <source>
        <dbReference type="ARBA" id="ARBA00004141"/>
    </source>
</evidence>
<feature type="domain" description="G-protein coupled receptors family 2 profile 2" evidence="7">
    <location>
        <begin position="410"/>
        <end position="538"/>
    </location>
</feature>
<organism evidence="8 9">
    <name type="scientific">Frieseomelitta varia</name>
    <dbReference type="NCBI Taxonomy" id="561572"/>
    <lineage>
        <taxon>Eukaryota</taxon>
        <taxon>Metazoa</taxon>
        <taxon>Ecdysozoa</taxon>
        <taxon>Arthropoda</taxon>
        <taxon>Hexapoda</taxon>
        <taxon>Insecta</taxon>
        <taxon>Pterygota</taxon>
        <taxon>Neoptera</taxon>
        <taxon>Endopterygota</taxon>
        <taxon>Hymenoptera</taxon>
        <taxon>Apocrita</taxon>
        <taxon>Aculeata</taxon>
        <taxon>Apoidea</taxon>
        <taxon>Anthophila</taxon>
        <taxon>Apidae</taxon>
        <taxon>Frieseomelitta</taxon>
    </lineage>
</organism>
<accession>A0A833RU93</accession>
<dbReference type="Gene3D" id="1.20.1070.10">
    <property type="entry name" value="Rhodopsin 7-helix transmembrane proteins"/>
    <property type="match status" value="1"/>
</dbReference>
<dbReference type="InterPro" id="IPR051832">
    <property type="entry name" value="mTOR-Rac_regulators"/>
</dbReference>
<feature type="transmembrane region" description="Helical" evidence="5">
    <location>
        <begin position="77"/>
        <end position="95"/>
    </location>
</feature>
<dbReference type="GO" id="GO:0007166">
    <property type="term" value="P:cell surface receptor signaling pathway"/>
    <property type="evidence" value="ECO:0007669"/>
    <property type="project" value="InterPro"/>
</dbReference>
<evidence type="ECO:0008006" key="10">
    <source>
        <dbReference type="Google" id="ProtNLM"/>
    </source>
</evidence>
<comment type="caution">
    <text evidence="8">The sequence shown here is derived from an EMBL/GenBank/DDBJ whole genome shotgun (WGS) entry which is preliminary data.</text>
</comment>
<dbReference type="SUPFAM" id="SSF46785">
    <property type="entry name" value="Winged helix' DNA-binding domain"/>
    <property type="match status" value="1"/>
</dbReference>
<keyword evidence="2 5" id="KW-0812">Transmembrane</keyword>
<evidence type="ECO:0000259" key="6">
    <source>
        <dbReference type="PROSITE" id="PS50186"/>
    </source>
</evidence>
<gene>
    <name evidence="8" type="ORF">E2986_04629</name>
</gene>
<dbReference type="InterPro" id="IPR017981">
    <property type="entry name" value="GPCR_2-like_7TM"/>
</dbReference>
<dbReference type="GO" id="GO:0004930">
    <property type="term" value="F:G protein-coupled receptor activity"/>
    <property type="evidence" value="ECO:0007669"/>
    <property type="project" value="InterPro"/>
</dbReference>
<feature type="transmembrane region" description="Helical" evidence="5">
    <location>
        <begin position="346"/>
        <end position="366"/>
    </location>
</feature>
<dbReference type="EMBL" id="WNWW01000208">
    <property type="protein sequence ID" value="KAF3428603.1"/>
    <property type="molecule type" value="Genomic_DNA"/>
</dbReference>
<feature type="transmembrane region" description="Helical" evidence="5">
    <location>
        <begin position="242"/>
        <end position="265"/>
    </location>
</feature>
<keyword evidence="3 5" id="KW-1133">Transmembrane helix</keyword>
<evidence type="ECO:0000256" key="5">
    <source>
        <dbReference type="SAM" id="Phobius"/>
    </source>
</evidence>
<feature type="transmembrane region" description="Helical" evidence="5">
    <location>
        <begin position="107"/>
        <end position="125"/>
    </location>
</feature>
<evidence type="ECO:0000256" key="4">
    <source>
        <dbReference type="ARBA" id="ARBA00023136"/>
    </source>
</evidence>
<dbReference type="Pfam" id="PF00002">
    <property type="entry name" value="7tm_2"/>
    <property type="match status" value="1"/>
</dbReference>
<dbReference type="InterPro" id="IPR036388">
    <property type="entry name" value="WH-like_DNA-bd_sf"/>
</dbReference>
<protein>
    <recommendedName>
        <fullName evidence="10">DEP domain-containing protein</fullName>
    </recommendedName>
</protein>
<feature type="transmembrane region" description="Helical" evidence="5">
    <location>
        <begin position="565"/>
        <end position="584"/>
    </location>
</feature>
<feature type="transmembrane region" description="Helical" evidence="5">
    <location>
        <begin position="271"/>
        <end position="294"/>
    </location>
</feature>
<dbReference type="Pfam" id="PF03547">
    <property type="entry name" value="Mem_trans"/>
    <property type="match status" value="1"/>
</dbReference>
<dbReference type="PROSITE" id="PS50186">
    <property type="entry name" value="DEP"/>
    <property type="match status" value="1"/>
</dbReference>
<feature type="transmembrane region" description="Helical" evidence="5">
    <location>
        <begin position="417"/>
        <end position="438"/>
    </location>
</feature>
<feature type="transmembrane region" description="Helical" evidence="5">
    <location>
        <begin position="481"/>
        <end position="509"/>
    </location>
</feature>
<dbReference type="GO" id="GO:0055085">
    <property type="term" value="P:transmembrane transport"/>
    <property type="evidence" value="ECO:0007669"/>
    <property type="project" value="InterPro"/>
</dbReference>
<feature type="transmembrane region" description="Helical" evidence="5">
    <location>
        <begin position="200"/>
        <end position="222"/>
    </location>
</feature>
<keyword evidence="9" id="KW-1185">Reference proteome</keyword>
<dbReference type="Gene3D" id="1.10.10.10">
    <property type="entry name" value="Winged helix-like DNA-binding domain superfamily/Winged helix DNA-binding domain"/>
    <property type="match status" value="1"/>
</dbReference>
<feature type="transmembrane region" description="Helical" evidence="5">
    <location>
        <begin position="166"/>
        <end position="188"/>
    </location>
</feature>
<sequence>MSAERRIGVAAGSNMATQHIFTPQVAEHLIVHRGIVNDSFTIVSLQSKIKFKKAALAMPLLEEIEVSTMKVEPIDNLYLALIQCFAIILCGYIAGRFDVITKTEANGLNTFVGTFALPSLIFMSLAKLDFSLVNWKFLLAVLVAKSFVFFIVLGISLVIKRSSNPGCAALFAIFTTQSNDFAIGYPMIQALYGQTHPEYAAYLYLMAPISLAILNPIGFVLLEIGKRRNENHGSYGNMVFSIIKGIALNPILVMTVLGILGNIIFSHLVPAILATVLDIFGNAFSASALFLLGLMMVGKVHKLKGTALVIPGILISVKLLVLPLVIRESIILLNAGENTTDTQDLSTYGFLYGTIPTAPALFIFTLRYNLEIDLIASAMVACTFLSAPLMFVSAKLIDAVSTGVSPENYAHQLNVFSFDVSIASATVCVWLIICFVGLRRKKYKCVTHKCTFCIVIAQLATAIGVIIWTKLESHNSGSVLWYIQFSLITVGVYASRMWTVAIAVTLLYLNSRSIDFVRNILKWFYAIGWGIPILIVIIMCCTMSPKKFDLEFRNPNFQFSTVQAAISTFILIFCFIVTVGCLVLQQSYQRRNILASHSNLTNVENFNNDDEERRIVDVEDLISSTSHTPIIGCEYADGCPDGICRSNNNEIYDCDLYVDIENERNDPQLLRHLVFVILLLCSMFIGLSISVGTLLMEQLTGVYAELAFLDVALNFGQSLIAFTIFGLDAGLGKLGCWLQKMCRKWRIGKELQLPSEDALSPEVKAIRDQFNSCHLAECRARIAICRRRLLKVYKGVFTGTDLVNWLLDANIAQTREEAVQYGRSLLESRVLQHIDGAYHFYDQNLLYTFNG</sequence>
<feature type="transmembrane region" description="Helical" evidence="5">
    <location>
        <begin position="137"/>
        <end position="159"/>
    </location>
</feature>
<dbReference type="Proteomes" id="UP000655588">
    <property type="component" value="Unassembled WGS sequence"/>
</dbReference>
<feature type="transmembrane region" description="Helical" evidence="5">
    <location>
        <begin position="378"/>
        <end position="397"/>
    </location>
</feature>
<feature type="transmembrane region" description="Helical" evidence="5">
    <location>
        <begin position="306"/>
        <end position="326"/>
    </location>
</feature>
<evidence type="ECO:0000259" key="7">
    <source>
        <dbReference type="PROSITE" id="PS50261"/>
    </source>
</evidence>
<evidence type="ECO:0000256" key="2">
    <source>
        <dbReference type="ARBA" id="ARBA00022692"/>
    </source>
</evidence>
<dbReference type="SMART" id="SM00049">
    <property type="entry name" value="DEP"/>
    <property type="match status" value="1"/>
</dbReference>
<comment type="subcellular location">
    <subcellularLocation>
        <location evidence="1">Membrane</location>
        <topology evidence="1">Multi-pass membrane protein</topology>
    </subcellularLocation>
</comment>
<dbReference type="GO" id="GO:0016020">
    <property type="term" value="C:membrane"/>
    <property type="evidence" value="ECO:0007669"/>
    <property type="project" value="UniProtKB-SubCell"/>
</dbReference>
<evidence type="ECO:0000313" key="9">
    <source>
        <dbReference type="Proteomes" id="UP000655588"/>
    </source>
</evidence>
<evidence type="ECO:0000313" key="8">
    <source>
        <dbReference type="EMBL" id="KAF3428603.1"/>
    </source>
</evidence>
<dbReference type="InterPro" id="IPR000591">
    <property type="entry name" value="DEP_dom"/>
</dbReference>
<feature type="transmembrane region" description="Helical" evidence="5">
    <location>
        <begin position="715"/>
        <end position="736"/>
    </location>
</feature>
<dbReference type="GO" id="GO:0030514">
    <property type="term" value="P:negative regulation of BMP signaling pathway"/>
    <property type="evidence" value="ECO:0007669"/>
    <property type="project" value="TreeGrafter"/>
</dbReference>
<feature type="domain" description="DEP" evidence="6">
    <location>
        <begin position="776"/>
        <end position="851"/>
    </location>
</feature>
<name>A0A833RU93_9HYME</name>
<dbReference type="AlphaFoldDB" id="A0A833RU93"/>
<feature type="transmembrane region" description="Helical" evidence="5">
    <location>
        <begin position="521"/>
        <end position="545"/>
    </location>
</feature>
<dbReference type="GO" id="GO:0035556">
    <property type="term" value="P:intracellular signal transduction"/>
    <property type="evidence" value="ECO:0007669"/>
    <property type="project" value="InterPro"/>
</dbReference>
<dbReference type="PROSITE" id="PS50261">
    <property type="entry name" value="G_PROTEIN_RECEP_F2_4"/>
    <property type="match status" value="1"/>
</dbReference>
<reference evidence="8" key="1">
    <citation type="submission" date="2019-11" db="EMBL/GenBank/DDBJ databases">
        <title>The nuclear and mitochondrial genomes of Frieseomelitta varia - a highly eusocial stingless bee (Meliponini) with a permanently sterile worker caste.</title>
        <authorList>
            <person name="Freitas F.C.P."/>
            <person name="Lourenco A.P."/>
            <person name="Nunes F.M.F."/>
            <person name="Paschoal A.R."/>
            <person name="Abreu F.C.P."/>
            <person name="Barbin F.O."/>
            <person name="Bataglia L."/>
            <person name="Cardoso-Junior C.A.M."/>
            <person name="Cervoni M.S."/>
            <person name="Silva S.R."/>
            <person name="Dalarmi F."/>
            <person name="Del Lama M.A."/>
            <person name="Depintor T.S."/>
            <person name="Ferreira K.M."/>
            <person name="Goria P.S."/>
            <person name="Jaskot M.C."/>
            <person name="Lago D.C."/>
            <person name="Luna-Lucena D."/>
            <person name="Moda L.M."/>
            <person name="Nascimento L."/>
            <person name="Pedrino M."/>
            <person name="Rabico F.O."/>
            <person name="Sanches F.C."/>
            <person name="Santos D.E."/>
            <person name="Santos C.G."/>
            <person name="Vieira J."/>
            <person name="Lopes T.F."/>
            <person name="Barchuk A.R."/>
            <person name="Hartfelder K."/>
            <person name="Simoes Z.L.P."/>
            <person name="Bitondi M.M.G."/>
            <person name="Pinheiro D.G."/>
        </authorList>
    </citation>
    <scope>NUCLEOTIDE SEQUENCE</scope>
    <source>
        <strain evidence="8">USP_RPSP 00005682</strain>
        <tissue evidence="8">Whole individual</tissue>
    </source>
</reference>
<dbReference type="PANTHER" id="PTHR22829:SF5">
    <property type="entry name" value="INTEGRAL MEMBRANE PROTEIN GPR155"/>
    <property type="match status" value="1"/>
</dbReference>
<proteinExistence type="predicted"/>
<feature type="transmembrane region" description="Helical" evidence="5">
    <location>
        <begin position="450"/>
        <end position="469"/>
    </location>
</feature>
<evidence type="ECO:0000256" key="3">
    <source>
        <dbReference type="ARBA" id="ARBA00022989"/>
    </source>
</evidence>
<dbReference type="InterPro" id="IPR036390">
    <property type="entry name" value="WH_DNA-bd_sf"/>
</dbReference>
<keyword evidence="4 5" id="KW-0472">Membrane</keyword>